<protein>
    <submittedName>
        <fullName evidence="2">DUF2785 domain-containing protein</fullName>
    </submittedName>
</protein>
<reference evidence="2 3" key="1">
    <citation type="journal article" date="2020" name="Front. Microbiol.">
        <title>Design of Bacterial Strain-Specific qPCR Assays Using NGS Data and Publicly Available Resources and Its Application to Track Biocontrol Strains.</title>
        <authorList>
            <person name="Hernandez I."/>
            <person name="Sant C."/>
            <person name="Martinez R."/>
            <person name="Fernandez C."/>
        </authorList>
    </citation>
    <scope>NUCLEOTIDE SEQUENCE [LARGE SCALE GENOMIC DNA]</scope>
    <source>
        <strain evidence="2 3">B24</strain>
    </source>
</reference>
<evidence type="ECO:0000313" key="3">
    <source>
        <dbReference type="Proteomes" id="UP000515708"/>
    </source>
</evidence>
<organism evidence="2 3">
    <name type="scientific">Microbacterium esteraromaticum</name>
    <dbReference type="NCBI Taxonomy" id="57043"/>
    <lineage>
        <taxon>Bacteria</taxon>
        <taxon>Bacillati</taxon>
        <taxon>Actinomycetota</taxon>
        <taxon>Actinomycetes</taxon>
        <taxon>Micrococcales</taxon>
        <taxon>Microbacteriaceae</taxon>
        <taxon>Microbacterium</taxon>
    </lineage>
</organism>
<dbReference type="InterPro" id="IPR029068">
    <property type="entry name" value="Glyas_Bleomycin-R_OHBP_Dase"/>
</dbReference>
<sequence>MSVGLHHVEVWLAGDAAAGGWPWLLERLGFVRVQSWADGESWSAGGAYLTLTRSPTLSADRHDRRRPGVNHLAFHGGSRGEVDALMEVAPQHGWSPLYADRYPHAGGEAHYAGWLENSAGFKVEVVARANSAAGGAADAVADSASAGSRMLDETWLSMAAAGLSSVSSDAREAALDALCEAVASGRLDDRLVALIERRLLALEVGLGEDTGDSVFGRSFSALVLGACVARTNVLGLRDGIDRWCAAFVRWFVAERDVRGYVEGRGWAHAIAHGADAWGEFARFGWRDAGIRELLRDAVIERAMAATGPWTAGEADRIALAISSVPGAAAGIAERLNSAVAGAQRGAADPYAQTFNAEQLLRALLLQAEPGSPVDTAIRRGVQERYPHLQGGS</sequence>
<name>A0A7D7WER5_9MICO</name>
<dbReference type="SUPFAM" id="SSF54593">
    <property type="entry name" value="Glyoxalase/Bleomycin resistance protein/Dihydroxybiphenyl dioxygenase"/>
    <property type="match status" value="1"/>
</dbReference>
<evidence type="ECO:0000259" key="1">
    <source>
        <dbReference type="PROSITE" id="PS51819"/>
    </source>
</evidence>
<dbReference type="EMBL" id="CP043732">
    <property type="protein sequence ID" value="QMU97677.1"/>
    <property type="molecule type" value="Genomic_DNA"/>
</dbReference>
<dbReference type="InterPro" id="IPR037523">
    <property type="entry name" value="VOC_core"/>
</dbReference>
<dbReference type="Proteomes" id="UP000515708">
    <property type="component" value="Chromosome"/>
</dbReference>
<evidence type="ECO:0000313" key="2">
    <source>
        <dbReference type="EMBL" id="QMU97677.1"/>
    </source>
</evidence>
<accession>A0A7D7WER5</accession>
<dbReference type="Pfam" id="PF10978">
    <property type="entry name" value="DUF2785"/>
    <property type="match status" value="1"/>
</dbReference>
<proteinExistence type="predicted"/>
<feature type="domain" description="VOC" evidence="1">
    <location>
        <begin position="4"/>
        <end position="128"/>
    </location>
</feature>
<dbReference type="AlphaFoldDB" id="A0A7D7WER5"/>
<dbReference type="Gene3D" id="3.10.180.10">
    <property type="entry name" value="2,3-Dihydroxybiphenyl 1,2-Dioxygenase, domain 1"/>
    <property type="match status" value="1"/>
</dbReference>
<dbReference type="InterPro" id="IPR021247">
    <property type="entry name" value="DUF2785"/>
</dbReference>
<gene>
    <name evidence="2" type="ORF">FVO59_10950</name>
</gene>
<dbReference type="PROSITE" id="PS51819">
    <property type="entry name" value="VOC"/>
    <property type="match status" value="1"/>
</dbReference>